<feature type="transmembrane region" description="Helical" evidence="6">
    <location>
        <begin position="66"/>
        <end position="83"/>
    </location>
</feature>
<reference evidence="8 9" key="1">
    <citation type="journal article" date="2019" name="Int. J. Syst. Evol. Microbiol.">
        <title>The Global Catalogue of Microorganisms (GCM) 10K type strain sequencing project: providing services to taxonomists for standard genome sequencing and annotation.</title>
        <authorList>
            <consortium name="The Broad Institute Genomics Platform"/>
            <consortium name="The Broad Institute Genome Sequencing Center for Infectious Disease"/>
            <person name="Wu L."/>
            <person name="Ma J."/>
        </authorList>
    </citation>
    <scope>NUCLEOTIDE SEQUENCE [LARGE SCALE GENOMIC DNA]</scope>
    <source>
        <strain evidence="8 9">JCM 3272</strain>
    </source>
</reference>
<dbReference type="EMBL" id="BAAARV010000038">
    <property type="protein sequence ID" value="GAA2356511.1"/>
    <property type="molecule type" value="Genomic_DNA"/>
</dbReference>
<feature type="region of interest" description="Disordered" evidence="5">
    <location>
        <begin position="94"/>
        <end position="115"/>
    </location>
</feature>
<evidence type="ECO:0000256" key="3">
    <source>
        <dbReference type="ARBA" id="ARBA00022989"/>
    </source>
</evidence>
<evidence type="ECO:0000313" key="8">
    <source>
        <dbReference type="EMBL" id="GAA2356511.1"/>
    </source>
</evidence>
<keyword evidence="4 6" id="KW-0472">Membrane</keyword>
<keyword evidence="3 6" id="KW-1133">Transmembrane helix</keyword>
<proteinExistence type="predicted"/>
<sequence>MSDDLFYALFVIGGLLLVAVLVLAIVLAVRVWKTGKALQAMGLGGKWVFWGAIAYTIFPIDLLPDPIYLDDVGVLGGALIYLSRLAAKAKAQREAQGKPLYPTYPQRRPPQRTRP</sequence>
<evidence type="ECO:0000259" key="7">
    <source>
        <dbReference type="Pfam" id="PF06803"/>
    </source>
</evidence>
<evidence type="ECO:0000256" key="6">
    <source>
        <dbReference type="SAM" id="Phobius"/>
    </source>
</evidence>
<feature type="transmembrane region" description="Helical" evidence="6">
    <location>
        <begin position="41"/>
        <end position="60"/>
    </location>
</feature>
<keyword evidence="9" id="KW-1185">Reference proteome</keyword>
<keyword evidence="2 6" id="KW-0812">Transmembrane</keyword>
<evidence type="ECO:0000256" key="2">
    <source>
        <dbReference type="ARBA" id="ARBA00022692"/>
    </source>
</evidence>
<feature type="domain" description="DUF1232" evidence="7">
    <location>
        <begin position="46"/>
        <end position="75"/>
    </location>
</feature>
<dbReference type="Pfam" id="PF06803">
    <property type="entry name" value="DUF1232"/>
    <property type="match status" value="1"/>
</dbReference>
<accession>A0ABN3GNA5</accession>
<evidence type="ECO:0000313" key="9">
    <source>
        <dbReference type="Proteomes" id="UP001501444"/>
    </source>
</evidence>
<evidence type="ECO:0000256" key="5">
    <source>
        <dbReference type="SAM" id="MobiDB-lite"/>
    </source>
</evidence>
<dbReference type="InterPro" id="IPR010652">
    <property type="entry name" value="DUF1232"/>
</dbReference>
<organism evidence="8 9">
    <name type="scientific">Dactylosporangium salmoneum</name>
    <dbReference type="NCBI Taxonomy" id="53361"/>
    <lineage>
        <taxon>Bacteria</taxon>
        <taxon>Bacillati</taxon>
        <taxon>Actinomycetota</taxon>
        <taxon>Actinomycetes</taxon>
        <taxon>Micromonosporales</taxon>
        <taxon>Micromonosporaceae</taxon>
        <taxon>Dactylosporangium</taxon>
    </lineage>
</organism>
<dbReference type="Proteomes" id="UP001501444">
    <property type="component" value="Unassembled WGS sequence"/>
</dbReference>
<evidence type="ECO:0000256" key="4">
    <source>
        <dbReference type="ARBA" id="ARBA00023136"/>
    </source>
</evidence>
<protein>
    <recommendedName>
        <fullName evidence="7">DUF1232 domain-containing protein</fullName>
    </recommendedName>
</protein>
<comment type="subcellular location">
    <subcellularLocation>
        <location evidence="1">Endomembrane system</location>
        <topology evidence="1">Multi-pass membrane protein</topology>
    </subcellularLocation>
</comment>
<comment type="caution">
    <text evidence="8">The sequence shown here is derived from an EMBL/GenBank/DDBJ whole genome shotgun (WGS) entry which is preliminary data.</text>
</comment>
<gene>
    <name evidence="8" type="ORF">GCM10010170_049390</name>
</gene>
<dbReference type="RefSeq" id="WP_344614860.1">
    <property type="nucleotide sequence ID" value="NZ_BAAARV010000038.1"/>
</dbReference>
<name>A0ABN3GNA5_9ACTN</name>
<evidence type="ECO:0000256" key="1">
    <source>
        <dbReference type="ARBA" id="ARBA00004127"/>
    </source>
</evidence>
<feature type="transmembrane region" description="Helical" evidence="6">
    <location>
        <begin position="6"/>
        <end position="29"/>
    </location>
</feature>